<dbReference type="PANTHER" id="PTHR24131:SF5">
    <property type="entry name" value="APOPTOSIS-STIMULATING OF P53 PROTEIN 1"/>
    <property type="match status" value="1"/>
</dbReference>
<dbReference type="InterPro" id="IPR036770">
    <property type="entry name" value="Ankyrin_rpt-contain_sf"/>
</dbReference>
<dbReference type="SMART" id="SM00326">
    <property type="entry name" value="SH3"/>
    <property type="match status" value="1"/>
</dbReference>
<keyword evidence="9" id="KW-0539">Nucleus</keyword>
<feature type="region of interest" description="Disordered" evidence="14">
    <location>
        <begin position="124"/>
        <end position="164"/>
    </location>
</feature>
<keyword evidence="17" id="KW-1185">Reference proteome</keyword>
<keyword evidence="13" id="KW-0175">Coiled coil</keyword>
<dbReference type="GO" id="GO:0002039">
    <property type="term" value="F:p53 binding"/>
    <property type="evidence" value="ECO:0007669"/>
    <property type="project" value="InterPro"/>
</dbReference>
<name>A0A6B0RDM0_9CETA</name>
<evidence type="ECO:0000256" key="11">
    <source>
        <dbReference type="PROSITE-ProRule" id="PRU00023"/>
    </source>
</evidence>
<dbReference type="Gene3D" id="3.10.20.90">
    <property type="entry name" value="Phosphatidylinositol 3-kinase Catalytic Subunit, Chain A, domain 1"/>
    <property type="match status" value="1"/>
</dbReference>
<feature type="compositionally biased region" description="Polar residues" evidence="14">
    <location>
        <begin position="561"/>
        <end position="571"/>
    </location>
</feature>
<dbReference type="Pfam" id="PF12796">
    <property type="entry name" value="Ank_2"/>
    <property type="match status" value="1"/>
</dbReference>
<evidence type="ECO:0000256" key="5">
    <source>
        <dbReference type="ARBA" id="ARBA00022553"/>
    </source>
</evidence>
<dbReference type="GO" id="GO:0005737">
    <property type="term" value="C:cytoplasm"/>
    <property type="evidence" value="ECO:0007669"/>
    <property type="project" value="UniProtKB-SubCell"/>
</dbReference>
<dbReference type="PROSITE" id="PS50002">
    <property type="entry name" value="SH3"/>
    <property type="match status" value="1"/>
</dbReference>
<keyword evidence="4" id="KW-0963">Cytoplasm</keyword>
<keyword evidence="6" id="KW-0053">Apoptosis</keyword>
<dbReference type="InterPro" id="IPR047163">
    <property type="entry name" value="ASPP1/2"/>
</dbReference>
<keyword evidence="7" id="KW-0677">Repeat</keyword>
<feature type="region of interest" description="Disordered" evidence="14">
    <location>
        <begin position="802"/>
        <end position="877"/>
    </location>
</feature>
<evidence type="ECO:0000256" key="2">
    <source>
        <dbReference type="ARBA" id="ARBA00004496"/>
    </source>
</evidence>
<protein>
    <recommendedName>
        <fullName evidence="15">SH3 domain-containing protein</fullName>
    </recommendedName>
</protein>
<evidence type="ECO:0000256" key="12">
    <source>
        <dbReference type="PROSITE-ProRule" id="PRU00192"/>
    </source>
</evidence>
<organism evidence="16 17">
    <name type="scientific">Bos mutus</name>
    <name type="common">wild yak</name>
    <dbReference type="NCBI Taxonomy" id="72004"/>
    <lineage>
        <taxon>Eukaryota</taxon>
        <taxon>Metazoa</taxon>
        <taxon>Chordata</taxon>
        <taxon>Craniata</taxon>
        <taxon>Vertebrata</taxon>
        <taxon>Euteleostomi</taxon>
        <taxon>Mammalia</taxon>
        <taxon>Eutheria</taxon>
        <taxon>Laurasiatheria</taxon>
        <taxon>Artiodactyla</taxon>
        <taxon>Ruminantia</taxon>
        <taxon>Pecora</taxon>
        <taxon>Bovidae</taxon>
        <taxon>Bovinae</taxon>
        <taxon>Bos</taxon>
    </lineage>
</organism>
<dbReference type="PANTHER" id="PTHR24131">
    <property type="entry name" value="APOPTOSIS-STIMULATING OF P53 PROTEIN"/>
    <property type="match status" value="1"/>
</dbReference>
<feature type="compositionally biased region" description="Low complexity" evidence="14">
    <location>
        <begin position="834"/>
        <end position="852"/>
    </location>
</feature>
<feature type="compositionally biased region" description="Pro residues" evidence="14">
    <location>
        <begin position="496"/>
        <end position="509"/>
    </location>
</feature>
<comment type="subcellular location">
    <subcellularLocation>
        <location evidence="2">Cytoplasm</location>
    </subcellularLocation>
    <subcellularLocation>
        <location evidence="1">Nucleus</location>
    </subcellularLocation>
</comment>
<dbReference type="FunFam" id="3.10.20.90:FF:000030">
    <property type="entry name" value="Apoptosis-stimulating of p53 protein 2 isoform 1"/>
    <property type="match status" value="1"/>
</dbReference>
<evidence type="ECO:0000256" key="3">
    <source>
        <dbReference type="ARBA" id="ARBA00022443"/>
    </source>
</evidence>
<dbReference type="InterPro" id="IPR002110">
    <property type="entry name" value="Ankyrin_rpt"/>
</dbReference>
<feature type="coiled-coil region" evidence="13">
    <location>
        <begin position="262"/>
        <end position="340"/>
    </location>
</feature>
<dbReference type="Gene3D" id="1.25.40.20">
    <property type="entry name" value="Ankyrin repeat-containing domain"/>
    <property type="match status" value="1"/>
</dbReference>
<proteinExistence type="inferred from homology"/>
<evidence type="ECO:0000256" key="8">
    <source>
        <dbReference type="ARBA" id="ARBA00023043"/>
    </source>
</evidence>
<dbReference type="InterPro" id="IPR036028">
    <property type="entry name" value="SH3-like_dom_sf"/>
</dbReference>
<dbReference type="PROSITE" id="PS50297">
    <property type="entry name" value="ANK_REP_REGION"/>
    <property type="match status" value="2"/>
</dbReference>
<feature type="compositionally biased region" description="Low complexity" evidence="14">
    <location>
        <begin position="661"/>
        <end position="676"/>
    </location>
</feature>
<feature type="compositionally biased region" description="Polar residues" evidence="14">
    <location>
        <begin position="431"/>
        <end position="450"/>
    </location>
</feature>
<dbReference type="FunFam" id="1.25.40.20:FF:000008">
    <property type="entry name" value="Apoptosis-stimulating of p53 protein 2 isoform 1"/>
    <property type="match status" value="1"/>
</dbReference>
<dbReference type="Pfam" id="PF21801">
    <property type="entry name" value="ASPP2-like_RA"/>
    <property type="match status" value="1"/>
</dbReference>
<dbReference type="SUPFAM" id="SSF50044">
    <property type="entry name" value="SH3-domain"/>
    <property type="match status" value="1"/>
</dbReference>
<dbReference type="GO" id="GO:0006915">
    <property type="term" value="P:apoptotic process"/>
    <property type="evidence" value="ECO:0007669"/>
    <property type="project" value="UniProtKB-KW"/>
</dbReference>
<evidence type="ECO:0000256" key="13">
    <source>
        <dbReference type="SAM" id="Coils"/>
    </source>
</evidence>
<evidence type="ECO:0000256" key="4">
    <source>
        <dbReference type="ARBA" id="ARBA00022490"/>
    </source>
</evidence>
<keyword evidence="5" id="KW-0597">Phosphoprotein</keyword>
<evidence type="ECO:0000313" key="17">
    <source>
        <dbReference type="Proteomes" id="UP000322234"/>
    </source>
</evidence>
<feature type="compositionally biased region" description="Pro residues" evidence="14">
    <location>
        <begin position="574"/>
        <end position="583"/>
    </location>
</feature>
<evidence type="ECO:0000256" key="1">
    <source>
        <dbReference type="ARBA" id="ARBA00004123"/>
    </source>
</evidence>
<comment type="similarity">
    <text evidence="10">Belongs to the ASPP family.</text>
</comment>
<evidence type="ECO:0000256" key="14">
    <source>
        <dbReference type="SAM" id="MobiDB-lite"/>
    </source>
</evidence>
<evidence type="ECO:0000256" key="6">
    <source>
        <dbReference type="ARBA" id="ARBA00022703"/>
    </source>
</evidence>
<evidence type="ECO:0000256" key="9">
    <source>
        <dbReference type="ARBA" id="ARBA00023242"/>
    </source>
</evidence>
<evidence type="ECO:0000256" key="10">
    <source>
        <dbReference type="ARBA" id="ARBA00061212"/>
    </source>
</evidence>
<accession>A0A6B0RDM0</accession>
<feature type="region of interest" description="Disordered" evidence="14">
    <location>
        <begin position="496"/>
        <end position="771"/>
    </location>
</feature>
<feature type="region of interest" description="Disordered" evidence="14">
    <location>
        <begin position="404"/>
        <end position="456"/>
    </location>
</feature>
<feature type="repeat" description="ANK" evidence="11">
    <location>
        <begin position="951"/>
        <end position="983"/>
    </location>
</feature>
<feature type="repeat" description="ANK" evidence="11">
    <location>
        <begin position="918"/>
        <end position="950"/>
    </location>
</feature>
<reference evidence="16" key="1">
    <citation type="submission" date="2019-10" db="EMBL/GenBank/DDBJ databases">
        <title>The sequence and de novo assembly of the wild yak genome.</title>
        <authorList>
            <person name="Liu Y."/>
        </authorList>
    </citation>
    <scope>NUCLEOTIDE SEQUENCE [LARGE SCALE GENOMIC DNA]</scope>
    <source>
        <strain evidence="16">WY2019</strain>
    </source>
</reference>
<dbReference type="SMART" id="SM00248">
    <property type="entry name" value="ANK"/>
    <property type="match status" value="2"/>
</dbReference>
<feature type="coiled-coil region" evidence="13">
    <location>
        <begin position="169"/>
        <end position="237"/>
    </location>
</feature>
<keyword evidence="3 12" id="KW-0728">SH3 domain</keyword>
<feature type="compositionally biased region" description="Low complexity" evidence="14">
    <location>
        <begin position="129"/>
        <end position="145"/>
    </location>
</feature>
<keyword evidence="8 11" id="KW-0040">ANK repeat</keyword>
<sequence>MNTWALELNRSSNIVNREYLMVQWVSGRSPPAELLIIRYEGLYEMILTVFLSNNEQILTEVPITPETTCRDVVEFCKEPGEGSCHLAEVWRGNERPIPFDYMMYEHLQKWGPRREEVKFFLRHEDSPTESSEQGGRQTQEQRTQRNVTNVPGEKRTENGVGNPRVELTLSELQDMAARQQQQIENQQQMLVAKEQRLHFLKQQERRQQQSISENEKLQKLKERVEAQENKLKKIRAMRGQVDYSKIMNGNLSAEIERFSAMFQEKKQEVQTAILRVDQLSQQLEDLKKGKLNGFQPYSGKLTGPAAVELKRLYQELQIRNQLNQEQNSKLQQQKELLNKRNVEVAMMDKRISELRERLYGKKTQARAKENISLSRVNGTSSPQSPLSAPGRVAAVGPYIQVPSTGSCPAPGDPAKPQSLTVASSAAHGRSKSANDGNWPTLKQNSSSSVRPPQMAGVDWKDASAEGPLKQGAVSSQPVSLSALSAPEKLVMEIGKVPPPLPGVSKPLPPSYGTYPSPAPVGPGSTNSLERRKEGSLPRPSAGLPSRQKPAPLPPAGGPHQPGSSQQIQQRISVPPSPTYPPAGLPAFPAGDGKPELPLTVAIRPFLADKGSRPQSPRKGPQTVNSSSIYSMYLQQATPPKNYQPAAHSTVNKSVKAVYGKPVLPSGSTSPSPLPFLHGSLAPGATQPPPPGESAEKEPEPESPAPPGDGAVESLPRPLSPTKLTPIVHSPLRYQSDADLEALRRKLANAPRPLKKRSSITEPEGPGGPNIQKLLYQRFNTLAGGMEGAPFYQPSPSQDFLGSLADGLLCPPNTHQTAEPAEDDNNNVATAPSTEQAPSPGAEAPSPGEEQAPPALPLSVASTSKRTNLKKPNSERTGHGLRVRFNPLALLLDASLEGEFDLVQRVIYEVEDPSKPNDEGITPLHNAVCAGHHHIVRFLLDFGVNVNAADSDGWTPLHCAASCNSVHLCKQLVESGAAIFASTISDIETAADKCEEMEEGYIQCSQFLYGVQEKLGVMNKGVVYALWAYEAQNSDELTFREGDALTILRRKDEVETDWWWARLGDREGYVPRNLLGLYPRIKPRQRTLA</sequence>
<dbReference type="SUPFAM" id="SSF54236">
    <property type="entry name" value="Ubiquitin-like"/>
    <property type="match status" value="1"/>
</dbReference>
<dbReference type="GO" id="GO:0045786">
    <property type="term" value="P:negative regulation of cell cycle"/>
    <property type="evidence" value="ECO:0007669"/>
    <property type="project" value="InterPro"/>
</dbReference>
<dbReference type="InterPro" id="IPR028319">
    <property type="entry name" value="ASPP1_RA"/>
</dbReference>
<evidence type="ECO:0000313" key="16">
    <source>
        <dbReference type="EMBL" id="MXQ87442.1"/>
    </source>
</evidence>
<dbReference type="InterPro" id="IPR001452">
    <property type="entry name" value="SH3_domain"/>
</dbReference>
<dbReference type="PROSITE" id="PS50088">
    <property type="entry name" value="ANK_REPEAT"/>
    <property type="match status" value="2"/>
</dbReference>
<feature type="region of interest" description="Disordered" evidence="14">
    <location>
        <begin position="363"/>
        <end position="390"/>
    </location>
</feature>
<dbReference type="GO" id="GO:0005634">
    <property type="term" value="C:nucleus"/>
    <property type="evidence" value="ECO:0007669"/>
    <property type="project" value="UniProtKB-SubCell"/>
</dbReference>
<dbReference type="InterPro" id="IPR029071">
    <property type="entry name" value="Ubiquitin-like_domsf"/>
</dbReference>
<dbReference type="CDD" id="cd17224">
    <property type="entry name" value="RA_ASPP1"/>
    <property type="match status" value="1"/>
</dbReference>
<dbReference type="SUPFAM" id="SSF48403">
    <property type="entry name" value="Ankyrin repeat"/>
    <property type="match status" value="1"/>
</dbReference>
<gene>
    <name evidence="16" type="ORF">E5288_WYG000132</name>
</gene>
<dbReference type="AlphaFoldDB" id="A0A6B0RDM0"/>
<comment type="caution">
    <text evidence="16">The sequence shown here is derived from an EMBL/GenBank/DDBJ whole genome shotgun (WGS) entry which is preliminary data.</text>
</comment>
<dbReference type="EMBL" id="VBQZ03000038">
    <property type="protein sequence ID" value="MXQ87442.1"/>
    <property type="molecule type" value="Genomic_DNA"/>
</dbReference>
<dbReference type="GO" id="GO:0042981">
    <property type="term" value="P:regulation of apoptotic process"/>
    <property type="evidence" value="ECO:0007669"/>
    <property type="project" value="InterPro"/>
</dbReference>
<evidence type="ECO:0000256" key="7">
    <source>
        <dbReference type="ARBA" id="ARBA00022737"/>
    </source>
</evidence>
<feature type="compositionally biased region" description="Polar residues" evidence="14">
    <location>
        <begin position="371"/>
        <end position="386"/>
    </location>
</feature>
<evidence type="ECO:0000259" key="15">
    <source>
        <dbReference type="PROSITE" id="PS50002"/>
    </source>
</evidence>
<dbReference type="InterPro" id="IPR048942">
    <property type="entry name" value="ASPP2-like_RA"/>
</dbReference>
<dbReference type="Proteomes" id="UP000322234">
    <property type="component" value="Unassembled WGS sequence"/>
</dbReference>
<feature type="compositionally biased region" description="Polar residues" evidence="14">
    <location>
        <begin position="621"/>
        <end position="652"/>
    </location>
</feature>
<dbReference type="Pfam" id="PF00018">
    <property type="entry name" value="SH3_1"/>
    <property type="match status" value="1"/>
</dbReference>
<feature type="domain" description="SH3" evidence="15">
    <location>
        <begin position="1017"/>
        <end position="1079"/>
    </location>
</feature>